<evidence type="ECO:0000256" key="4">
    <source>
        <dbReference type="SAM" id="Coils"/>
    </source>
</evidence>
<dbReference type="Pfam" id="PF13558">
    <property type="entry name" value="SbcC_Walker_B"/>
    <property type="match status" value="1"/>
</dbReference>
<name>A0A511W4X2_9BACI</name>
<dbReference type="GO" id="GO:0006302">
    <property type="term" value="P:double-strand break repair"/>
    <property type="evidence" value="ECO:0007669"/>
    <property type="project" value="InterPro"/>
</dbReference>
<dbReference type="Pfam" id="PF13476">
    <property type="entry name" value="AAA_23"/>
    <property type="match status" value="1"/>
</dbReference>
<dbReference type="InterPro" id="IPR027417">
    <property type="entry name" value="P-loop_NTPase"/>
</dbReference>
<dbReference type="PANTHER" id="PTHR32114:SF2">
    <property type="entry name" value="ABC TRANSPORTER ABCH.3"/>
    <property type="match status" value="1"/>
</dbReference>
<dbReference type="AlphaFoldDB" id="A0A511W4X2"/>
<feature type="coiled-coil region" evidence="4">
    <location>
        <begin position="181"/>
        <end position="208"/>
    </location>
</feature>
<evidence type="ECO:0000256" key="2">
    <source>
        <dbReference type="ARBA" id="ARBA00011322"/>
    </source>
</evidence>
<feature type="domain" description="Rad50/SbcC-type AAA" evidence="5">
    <location>
        <begin position="5"/>
        <end position="216"/>
    </location>
</feature>
<evidence type="ECO:0000256" key="3">
    <source>
        <dbReference type="ARBA" id="ARBA00013368"/>
    </source>
</evidence>
<dbReference type="GO" id="GO:0016887">
    <property type="term" value="F:ATP hydrolysis activity"/>
    <property type="evidence" value="ECO:0007669"/>
    <property type="project" value="InterPro"/>
</dbReference>
<keyword evidence="4" id="KW-0175">Coiled coil</keyword>
<dbReference type="Proteomes" id="UP000321440">
    <property type="component" value="Unassembled WGS sequence"/>
</dbReference>
<comment type="caution">
    <text evidence="6">The sequence shown here is derived from an EMBL/GenBank/DDBJ whole genome shotgun (WGS) entry which is preliminary data.</text>
</comment>
<dbReference type="InterPro" id="IPR038729">
    <property type="entry name" value="Rad50/SbcC_AAA"/>
</dbReference>
<comment type="subunit">
    <text evidence="2">Heterodimer of SbcC and SbcD.</text>
</comment>
<organism evidence="6 7">
    <name type="scientific">Alkalibacillus haloalkaliphilus</name>
    <dbReference type="NCBI Taxonomy" id="94136"/>
    <lineage>
        <taxon>Bacteria</taxon>
        <taxon>Bacillati</taxon>
        <taxon>Bacillota</taxon>
        <taxon>Bacilli</taxon>
        <taxon>Bacillales</taxon>
        <taxon>Bacillaceae</taxon>
        <taxon>Alkalibacillus</taxon>
    </lineage>
</organism>
<evidence type="ECO:0000313" key="6">
    <source>
        <dbReference type="EMBL" id="GEN45997.1"/>
    </source>
</evidence>
<reference evidence="6 7" key="1">
    <citation type="submission" date="2019-07" db="EMBL/GenBank/DDBJ databases">
        <title>Whole genome shotgun sequence of Alkalibacillus haloalkaliphilus NBRC 103110.</title>
        <authorList>
            <person name="Hosoyama A."/>
            <person name="Uohara A."/>
            <person name="Ohji S."/>
            <person name="Ichikawa N."/>
        </authorList>
    </citation>
    <scope>NUCLEOTIDE SEQUENCE [LARGE SCALE GENOMIC DNA]</scope>
    <source>
        <strain evidence="6 7">NBRC 103110</strain>
    </source>
</reference>
<dbReference type="PANTHER" id="PTHR32114">
    <property type="entry name" value="ABC TRANSPORTER ABCH.3"/>
    <property type="match status" value="1"/>
</dbReference>
<proteinExistence type="inferred from homology"/>
<feature type="coiled-coil region" evidence="4">
    <location>
        <begin position="545"/>
        <end position="896"/>
    </location>
</feature>
<evidence type="ECO:0000313" key="7">
    <source>
        <dbReference type="Proteomes" id="UP000321440"/>
    </source>
</evidence>
<dbReference type="Gene3D" id="3.40.50.300">
    <property type="entry name" value="P-loop containing nucleotide triphosphate hydrolases"/>
    <property type="match status" value="2"/>
</dbReference>
<dbReference type="Gene3D" id="1.10.287.1490">
    <property type="match status" value="1"/>
</dbReference>
<evidence type="ECO:0000259" key="5">
    <source>
        <dbReference type="Pfam" id="PF13476"/>
    </source>
</evidence>
<dbReference type="OrthoDB" id="9795626at2"/>
<keyword evidence="7" id="KW-1185">Reference proteome</keyword>
<protein>
    <recommendedName>
        <fullName evidence="3">Nuclease SbcCD subunit C</fullName>
    </recommendedName>
</protein>
<sequence length="1030" mass="120388">MKPLKLTLSAFGPYKDKEIIDFEELENNRLFVISGKTGAGKTTIFDGISFALYGAASGEDRESDQMLRSDFAHDDVHTSAELLFELNGEVYRILRQLGHVKQGNKTATGDRYEFVKINGNKEEPCVDRQIVSEINKRVEELVGLTKEQFRQIVMLPQGEFRKLLTSKTENKEEILRRIFKTEDYQKLNEHLRRKKEQAQKDSEEELNMRNHYIKEISAKLPNREESLLFQVVNQAFYNVNQVIAGMDEEKVFYQKRVEQLSSEKEQLSKQQEKVTAQYHEAKSIHEKDQELQTKRSQLVELERQGKVIKEKEESLKLAEKASQIEPYEKQLEEIRGEVEQKQHYEKQLQEQLLKAKEALAKAETTYNEEKNKESDREKAKTHLQQLEDLYPKVQSLKQREDKVKYLADQLSQSEKALKQSKENLQQLQIKRDENQKRINEFEEALQSLHMKQQQLQEEREKYRLFKNYIDLLNAKESLNQKLQHYGDEFKAKKKDQEQLEQQWIESQAAVLAHQLHDGESCPVCGSLEHPNKQMNTSEAPSKHQLEALRKQVDEAQANYSRVEGQLEAKEHEIERAEEQIRSSGESIDQPEKTLTKVQDLGSELAKEVKRLTDQQQQLEQIKEETNSLEEQIKQVQEQKEQYERHYYNLNADHQSEERAYYEHLEVIPERLRSIKQIEAEIESTKSELNQLEQQWAQAQKVLEEAKNNLTTIETTFESTQTHLEELKGKRLRYEEMFKEQLAQASFEHVNDYQQSKKAESERQTLKREIDDYKQSIKMLSERIKELEKQLEGKDKPDLEALEEQLKSVKQQYEEVFNLYNMNVRYLEDLINLREKIEQTHEAAAEKEKKLNQLADLYNLVRGQNEQKLSFERYLQIEYLEQIIEAANERLRRLSNGQYYLVRSSRQEARGRQSGLGLDVYDAYTGQARDVKSLSGGEKFNASLCLALGMSDVIQSFQGGVSIETMFIDEGFGSLDDESLNKAIDTLVDLQKSGRMIGVISHVQELKTAIPAILEVRKTKDGYSESEFVVN</sequence>
<evidence type="ECO:0000256" key="1">
    <source>
        <dbReference type="ARBA" id="ARBA00006930"/>
    </source>
</evidence>
<comment type="similarity">
    <text evidence="1">Belongs to the SMC family. SbcC subfamily.</text>
</comment>
<gene>
    <name evidence="6" type="primary">sbcC</name>
    <name evidence="6" type="ORF">AHA02nite_17730</name>
</gene>
<feature type="coiled-coil region" evidence="4">
    <location>
        <begin position="243"/>
        <end position="502"/>
    </location>
</feature>
<dbReference type="EMBL" id="BJYA01000012">
    <property type="protein sequence ID" value="GEN45997.1"/>
    <property type="molecule type" value="Genomic_DNA"/>
</dbReference>
<accession>A0A511W4X2</accession>
<dbReference type="RefSeq" id="WP_146816410.1">
    <property type="nucleotide sequence ID" value="NZ_BJYA01000012.1"/>
</dbReference>
<dbReference type="SUPFAM" id="SSF52540">
    <property type="entry name" value="P-loop containing nucleoside triphosphate hydrolases"/>
    <property type="match status" value="2"/>
</dbReference>